<organism evidence="10 11">
    <name type="scientific">Streptomyces botrytidirepellens</name>
    <dbReference type="NCBI Taxonomy" id="2486417"/>
    <lineage>
        <taxon>Bacteria</taxon>
        <taxon>Bacillati</taxon>
        <taxon>Actinomycetota</taxon>
        <taxon>Actinomycetes</taxon>
        <taxon>Kitasatosporales</taxon>
        <taxon>Streptomycetaceae</taxon>
        <taxon>Streptomyces</taxon>
    </lineage>
</organism>
<dbReference type="PANTHER" id="PTHR11776:SF7">
    <property type="entry name" value="PHOSPHORIBOSYLTRANSFERASE DOMAIN-CONTAINING PROTEIN"/>
    <property type="match status" value="1"/>
</dbReference>
<evidence type="ECO:0000256" key="5">
    <source>
        <dbReference type="ARBA" id="ARBA00022676"/>
    </source>
</evidence>
<dbReference type="InterPro" id="IPR000836">
    <property type="entry name" value="PRTase_dom"/>
</dbReference>
<evidence type="ECO:0000256" key="8">
    <source>
        <dbReference type="ARBA" id="ARBA00025704"/>
    </source>
</evidence>
<dbReference type="Pfam" id="PF00156">
    <property type="entry name" value="Pribosyltran"/>
    <property type="match status" value="1"/>
</dbReference>
<dbReference type="AlphaFoldDB" id="A0A3M8STV4"/>
<dbReference type="CDD" id="cd06223">
    <property type="entry name" value="PRTases_typeI"/>
    <property type="match status" value="1"/>
</dbReference>
<proteinExistence type="inferred from homology"/>
<dbReference type="Proteomes" id="UP000275401">
    <property type="component" value="Unassembled WGS sequence"/>
</dbReference>
<evidence type="ECO:0000259" key="9">
    <source>
        <dbReference type="Pfam" id="PF00156"/>
    </source>
</evidence>
<evidence type="ECO:0000313" key="10">
    <source>
        <dbReference type="EMBL" id="RNF84729.1"/>
    </source>
</evidence>
<comment type="similarity">
    <text evidence="2">Belongs to the purine/pyrimidine phosphoribosyltransferase family.</text>
</comment>
<evidence type="ECO:0000256" key="1">
    <source>
        <dbReference type="ARBA" id="ARBA00004496"/>
    </source>
</evidence>
<gene>
    <name evidence="10" type="ORF">EEJ42_43840</name>
</gene>
<dbReference type="GO" id="GO:0005737">
    <property type="term" value="C:cytoplasm"/>
    <property type="evidence" value="ECO:0007669"/>
    <property type="project" value="UniProtKB-SubCell"/>
</dbReference>
<evidence type="ECO:0000256" key="7">
    <source>
        <dbReference type="ARBA" id="ARBA00022726"/>
    </source>
</evidence>
<dbReference type="PANTHER" id="PTHR11776">
    <property type="entry name" value="ADENINE PHOSPHORIBOSYLTRANSFERASE"/>
    <property type="match status" value="1"/>
</dbReference>
<evidence type="ECO:0000256" key="2">
    <source>
        <dbReference type="ARBA" id="ARBA00008391"/>
    </source>
</evidence>
<evidence type="ECO:0000256" key="6">
    <source>
        <dbReference type="ARBA" id="ARBA00022679"/>
    </source>
</evidence>
<dbReference type="GO" id="GO:0003999">
    <property type="term" value="F:adenine phosphoribosyltransferase activity"/>
    <property type="evidence" value="ECO:0007669"/>
    <property type="project" value="TreeGrafter"/>
</dbReference>
<comment type="pathway">
    <text evidence="8">Purine metabolism.</text>
</comment>
<keyword evidence="11" id="KW-1185">Reference proteome</keyword>
<evidence type="ECO:0000256" key="4">
    <source>
        <dbReference type="ARBA" id="ARBA00022490"/>
    </source>
</evidence>
<dbReference type="InterPro" id="IPR050120">
    <property type="entry name" value="Adenine_PRTase"/>
</dbReference>
<dbReference type="Gene3D" id="3.40.50.2020">
    <property type="match status" value="1"/>
</dbReference>
<dbReference type="GO" id="GO:0006166">
    <property type="term" value="P:purine ribonucleoside salvage"/>
    <property type="evidence" value="ECO:0007669"/>
    <property type="project" value="UniProtKB-KW"/>
</dbReference>
<keyword evidence="7" id="KW-0660">Purine salvage</keyword>
<protein>
    <submittedName>
        <fullName evidence="10">Phosphoribosyltransferase</fullName>
    </submittedName>
</protein>
<dbReference type="InterPro" id="IPR029057">
    <property type="entry name" value="PRTase-like"/>
</dbReference>
<keyword evidence="5 10" id="KW-0328">Glycosyltransferase</keyword>
<comment type="subcellular location">
    <subcellularLocation>
        <location evidence="1">Cytoplasm</location>
    </subcellularLocation>
</comment>
<dbReference type="EMBL" id="RIBZ01000840">
    <property type="protein sequence ID" value="RNF84729.1"/>
    <property type="molecule type" value="Genomic_DNA"/>
</dbReference>
<feature type="domain" description="Phosphoribosyltransferase" evidence="9">
    <location>
        <begin position="28"/>
        <end position="156"/>
    </location>
</feature>
<reference evidence="10 11" key="1">
    <citation type="submission" date="2018-11" db="EMBL/GenBank/DDBJ databases">
        <title>The Potential of Streptomyces as Biocontrol Agents against the Tomato grey mould, Botrytis cinerea (Gray mold) Frontiers in Microbiology.</title>
        <authorList>
            <person name="Li D."/>
        </authorList>
    </citation>
    <scope>NUCLEOTIDE SEQUENCE [LARGE SCALE GENOMIC DNA]</scope>
    <source>
        <strain evidence="10 11">NEAU-LD23</strain>
    </source>
</reference>
<dbReference type="RefSeq" id="WP_123107714.1">
    <property type="nucleotide sequence ID" value="NZ_RIBZ01000840.1"/>
</dbReference>
<sequence>MPSTARDLMVEHFRWIGGHADVWAIFRDAKALAAVVAALVEPFRDEQITAVCGIESRGFLLGGAAAVELGVGFVPIRKGEGLFPGDKVVRQSSADYRRLRHTLRLQRSSLGPGDRVVLVDDWIETGSQAAAAQSMVQECGSTWVGCSVIVDQLTGAPKNALGTIRGLLTAQELPPYR</sequence>
<comment type="caution">
    <text evidence="10">The sequence shown here is derived from an EMBL/GenBank/DDBJ whole genome shotgun (WGS) entry which is preliminary data.</text>
</comment>
<keyword evidence="4" id="KW-0963">Cytoplasm</keyword>
<evidence type="ECO:0000313" key="11">
    <source>
        <dbReference type="Proteomes" id="UP000275401"/>
    </source>
</evidence>
<comment type="subunit">
    <text evidence="3">Homodimer.</text>
</comment>
<accession>A0A3M8STV4</accession>
<evidence type="ECO:0000256" key="3">
    <source>
        <dbReference type="ARBA" id="ARBA00011738"/>
    </source>
</evidence>
<dbReference type="SUPFAM" id="SSF53271">
    <property type="entry name" value="PRTase-like"/>
    <property type="match status" value="1"/>
</dbReference>
<keyword evidence="6 10" id="KW-0808">Transferase</keyword>
<name>A0A3M8STV4_9ACTN</name>